<sequence>MTRICIFLLCVAFFALIDARTKNAGLRDSKEINSEHIKLNEQTLKQKLINKEKINFDQVNKPIKSDSISKRQRYCNPAIHTNCKRPR</sequence>
<reference evidence="2" key="1">
    <citation type="journal article" date="2008" name="PLoS Biol.">
        <title>A novel gene family controls species-specific morphological traits in Hydra.</title>
        <authorList>
            <person name="Khalturin K."/>
            <person name="Anton-Erxleben F."/>
            <person name="Sassmann S."/>
            <person name="Wittlieb J."/>
            <person name="Hemmrich G."/>
            <person name="Bosch T.C."/>
        </authorList>
    </citation>
    <scope>NUCLEOTIDE SEQUENCE</scope>
</reference>
<organism evidence="2">
    <name type="scientific">Hydra vulgaris</name>
    <name type="common">Hydra</name>
    <name type="synonym">Hydra attenuata</name>
    <dbReference type="NCBI Taxonomy" id="6087"/>
    <lineage>
        <taxon>Eukaryota</taxon>
        <taxon>Metazoa</taxon>
        <taxon>Cnidaria</taxon>
        <taxon>Hydrozoa</taxon>
        <taxon>Hydroidolina</taxon>
        <taxon>Anthoathecata</taxon>
        <taxon>Aplanulata</taxon>
        <taxon>Hydridae</taxon>
        <taxon>Hydra</taxon>
    </lineage>
</organism>
<feature type="chain" id="PRO_5002798771" evidence="1">
    <location>
        <begin position="20"/>
        <end position="87"/>
    </location>
</feature>
<protein>
    <submittedName>
        <fullName evidence="2">Secreted protein</fullName>
    </submittedName>
</protein>
<evidence type="ECO:0000313" key="2">
    <source>
        <dbReference type="EMBL" id="ACF20997.1"/>
    </source>
</evidence>
<dbReference type="AlphaFoldDB" id="B3VQ10"/>
<accession>B3VQ10</accession>
<name>B3VQ10_HYDVU</name>
<feature type="signal peptide" evidence="1">
    <location>
        <begin position="1"/>
        <end position="19"/>
    </location>
</feature>
<dbReference type="EMBL" id="EU787496">
    <property type="protein sequence ID" value="ACF20997.1"/>
    <property type="molecule type" value="Genomic_DNA"/>
</dbReference>
<evidence type="ECO:0000256" key="1">
    <source>
        <dbReference type="SAM" id="SignalP"/>
    </source>
</evidence>
<proteinExistence type="predicted"/>
<gene>
    <name evidence="2" type="primary">HYM301B</name>
</gene>
<keyword evidence="1" id="KW-0732">Signal</keyword>